<dbReference type="EnsemblMetazoa" id="GMOY006986-RA">
    <property type="protein sequence ID" value="GMOY006986-PA"/>
    <property type="gene ID" value="GMOY006986"/>
</dbReference>
<feature type="transmembrane region" description="Helical" evidence="7">
    <location>
        <begin position="208"/>
        <end position="233"/>
    </location>
</feature>
<evidence type="ECO:0000256" key="5">
    <source>
        <dbReference type="ARBA" id="ARBA00023136"/>
    </source>
</evidence>
<evidence type="ECO:0000256" key="6">
    <source>
        <dbReference type="SAM" id="MobiDB-lite"/>
    </source>
</evidence>
<evidence type="ECO:0000256" key="1">
    <source>
        <dbReference type="ARBA" id="ARBA00004141"/>
    </source>
</evidence>
<keyword evidence="3 7" id="KW-0812">Transmembrane</keyword>
<keyword evidence="4 7" id="KW-1133">Transmembrane helix</keyword>
<protein>
    <submittedName>
        <fullName evidence="8">Uncharacterized protein</fullName>
    </submittedName>
</protein>
<sequence length="313" mass="35311">MPQLSLIIPVKMSDEIGSNRENNSDSSAPFNSSESAPSPPPPPPPEQSQTYQDVPAKMIDHFKAHKVDSAMWALRMLAIFFALLYIFPIFGNQQSAFNKVLLANAAVSALRLHQRLPAFTLSREFLARLFVEDSCHYLIFSLIFFNVQPTFLIVVPIVLFAVLQVSSYSLKLLDVIGQNSWWGARFLISLVEFQAANILKAIAFSEIFIMPLAVILTFTGRAGLMTPIVYYHFLVMRYSSRRNPYTRNAFAELRMATEALANRSPPMVGKFLRTGDKELDRQQNAINFSTTHNNHHQRKDSNGRDDNDPSPNA</sequence>
<evidence type="ECO:0000256" key="7">
    <source>
        <dbReference type="SAM" id="Phobius"/>
    </source>
</evidence>
<dbReference type="AlphaFoldDB" id="A0A1B0ESF5"/>
<dbReference type="PANTHER" id="PTHR12703:SF4">
    <property type="entry name" value="TRANSMEMBRANE PROTEIN 33"/>
    <property type="match status" value="1"/>
</dbReference>
<comment type="subcellular location">
    <subcellularLocation>
        <location evidence="1">Membrane</location>
        <topology evidence="1">Multi-pass membrane protein</topology>
    </subcellularLocation>
</comment>
<dbReference type="GO" id="GO:0016020">
    <property type="term" value="C:membrane"/>
    <property type="evidence" value="ECO:0007669"/>
    <property type="project" value="UniProtKB-SubCell"/>
</dbReference>
<feature type="transmembrane region" description="Helical" evidence="7">
    <location>
        <begin position="72"/>
        <end position="90"/>
    </location>
</feature>
<dbReference type="GO" id="GO:0005783">
    <property type="term" value="C:endoplasmic reticulum"/>
    <property type="evidence" value="ECO:0007669"/>
    <property type="project" value="TreeGrafter"/>
</dbReference>
<feature type="compositionally biased region" description="Low complexity" evidence="6">
    <location>
        <begin position="24"/>
        <end position="36"/>
    </location>
</feature>
<dbReference type="PANTHER" id="PTHR12703">
    <property type="entry name" value="TRANSMEMBRANE PROTEIN 33"/>
    <property type="match status" value="1"/>
</dbReference>
<dbReference type="GO" id="GO:0071786">
    <property type="term" value="P:endoplasmic reticulum tubular network organization"/>
    <property type="evidence" value="ECO:0007669"/>
    <property type="project" value="TreeGrafter"/>
</dbReference>
<dbReference type="InterPro" id="IPR005344">
    <property type="entry name" value="TMEM33/Pom33"/>
</dbReference>
<dbReference type="InterPro" id="IPR051645">
    <property type="entry name" value="PER33/POM33_regulator"/>
</dbReference>
<comment type="similarity">
    <text evidence="2">Belongs to the PER33/POM33 family.</text>
</comment>
<name>A0A1B0ESF5_GLOMM</name>
<dbReference type="GO" id="GO:0061024">
    <property type="term" value="P:membrane organization"/>
    <property type="evidence" value="ECO:0007669"/>
    <property type="project" value="TreeGrafter"/>
</dbReference>
<feature type="region of interest" description="Disordered" evidence="6">
    <location>
        <begin position="288"/>
        <end position="313"/>
    </location>
</feature>
<reference evidence="8" key="1">
    <citation type="submission" date="2020-05" db="UniProtKB">
        <authorList>
            <consortium name="EnsemblMetazoa"/>
        </authorList>
    </citation>
    <scope>IDENTIFICATION</scope>
    <source>
        <strain evidence="8">Yale</strain>
    </source>
</reference>
<evidence type="ECO:0000313" key="8">
    <source>
        <dbReference type="EnsemblMetazoa" id="GMOY006986-PA"/>
    </source>
</evidence>
<proteinExistence type="inferred from homology"/>
<feature type="region of interest" description="Disordered" evidence="6">
    <location>
        <begin position="1"/>
        <end position="50"/>
    </location>
</feature>
<accession>A0A1B0ESF5</accession>
<keyword evidence="9" id="KW-1185">Reference proteome</keyword>
<evidence type="ECO:0000256" key="2">
    <source>
        <dbReference type="ARBA" id="ARBA00007322"/>
    </source>
</evidence>
<dbReference type="EMBL" id="CCAG010009992">
    <property type="status" value="NOT_ANNOTATED_CDS"/>
    <property type="molecule type" value="Genomic_DNA"/>
</dbReference>
<dbReference type="Proteomes" id="UP000092444">
    <property type="component" value="Unassembled WGS sequence"/>
</dbReference>
<evidence type="ECO:0000256" key="4">
    <source>
        <dbReference type="ARBA" id="ARBA00022989"/>
    </source>
</evidence>
<dbReference type="PhylomeDB" id="A0A1B0ESF5"/>
<dbReference type="VEuPathDB" id="VectorBase:GMOY006986"/>
<evidence type="ECO:0000256" key="3">
    <source>
        <dbReference type="ARBA" id="ARBA00022692"/>
    </source>
</evidence>
<organism evidence="8 9">
    <name type="scientific">Glossina morsitans morsitans</name>
    <name type="common">Savannah tsetse fly</name>
    <dbReference type="NCBI Taxonomy" id="37546"/>
    <lineage>
        <taxon>Eukaryota</taxon>
        <taxon>Metazoa</taxon>
        <taxon>Ecdysozoa</taxon>
        <taxon>Arthropoda</taxon>
        <taxon>Hexapoda</taxon>
        <taxon>Insecta</taxon>
        <taxon>Pterygota</taxon>
        <taxon>Neoptera</taxon>
        <taxon>Endopterygota</taxon>
        <taxon>Diptera</taxon>
        <taxon>Brachycera</taxon>
        <taxon>Muscomorpha</taxon>
        <taxon>Hippoboscoidea</taxon>
        <taxon>Glossinidae</taxon>
        <taxon>Glossina</taxon>
    </lineage>
</organism>
<keyword evidence="5 7" id="KW-0472">Membrane</keyword>
<dbReference type="STRING" id="37546.A0A1B0ESF5"/>
<feature type="compositionally biased region" description="Pro residues" evidence="6">
    <location>
        <begin position="37"/>
        <end position="46"/>
    </location>
</feature>
<dbReference type="Pfam" id="PF03661">
    <property type="entry name" value="TMEM33_Pom33"/>
    <property type="match status" value="1"/>
</dbReference>
<evidence type="ECO:0000313" key="9">
    <source>
        <dbReference type="Proteomes" id="UP000092444"/>
    </source>
</evidence>